<proteinExistence type="predicted"/>
<gene>
    <name evidence="2" type="ORF">L207DRAFT_559685</name>
</gene>
<dbReference type="Gene3D" id="3.40.30.10">
    <property type="entry name" value="Glutaredoxin"/>
    <property type="match status" value="1"/>
</dbReference>
<evidence type="ECO:0000313" key="2">
    <source>
        <dbReference type="EMBL" id="PMD29039.1"/>
    </source>
</evidence>
<keyword evidence="3" id="KW-1185">Reference proteome</keyword>
<dbReference type="PROSITE" id="PS51352">
    <property type="entry name" value="THIOREDOXIN_2"/>
    <property type="match status" value="1"/>
</dbReference>
<dbReference type="InterPro" id="IPR013766">
    <property type="entry name" value="Thioredoxin_domain"/>
</dbReference>
<dbReference type="GO" id="GO:0016491">
    <property type="term" value="F:oxidoreductase activity"/>
    <property type="evidence" value="ECO:0007669"/>
    <property type="project" value="InterPro"/>
</dbReference>
<feature type="domain" description="Thioredoxin" evidence="1">
    <location>
        <begin position="1"/>
        <end position="156"/>
    </location>
</feature>
<dbReference type="InterPro" id="IPR036249">
    <property type="entry name" value="Thioredoxin-like_sf"/>
</dbReference>
<dbReference type="Proteomes" id="UP000235786">
    <property type="component" value="Unassembled WGS sequence"/>
</dbReference>
<organism evidence="2 3">
    <name type="scientific">Hyaloscypha variabilis (strain UAMH 11265 / GT02V1 / F)</name>
    <name type="common">Meliniomyces variabilis</name>
    <dbReference type="NCBI Taxonomy" id="1149755"/>
    <lineage>
        <taxon>Eukaryota</taxon>
        <taxon>Fungi</taxon>
        <taxon>Dikarya</taxon>
        <taxon>Ascomycota</taxon>
        <taxon>Pezizomycotina</taxon>
        <taxon>Leotiomycetes</taxon>
        <taxon>Helotiales</taxon>
        <taxon>Hyaloscyphaceae</taxon>
        <taxon>Hyaloscypha</taxon>
        <taxon>Hyaloscypha variabilis</taxon>
    </lineage>
</organism>
<protein>
    <recommendedName>
        <fullName evidence="1">Thioredoxin domain-containing protein</fullName>
    </recommendedName>
</protein>
<accession>A0A2J6QS04</accession>
<dbReference type="SUPFAM" id="SSF52833">
    <property type="entry name" value="Thioredoxin-like"/>
    <property type="match status" value="1"/>
</dbReference>
<reference evidence="2 3" key="1">
    <citation type="submission" date="2016-04" db="EMBL/GenBank/DDBJ databases">
        <title>A degradative enzymes factory behind the ericoid mycorrhizal symbiosis.</title>
        <authorList>
            <consortium name="DOE Joint Genome Institute"/>
            <person name="Martino E."/>
            <person name="Morin E."/>
            <person name="Grelet G."/>
            <person name="Kuo A."/>
            <person name="Kohler A."/>
            <person name="Daghino S."/>
            <person name="Barry K."/>
            <person name="Choi C."/>
            <person name="Cichocki N."/>
            <person name="Clum A."/>
            <person name="Copeland A."/>
            <person name="Hainaut M."/>
            <person name="Haridas S."/>
            <person name="Labutti K."/>
            <person name="Lindquist E."/>
            <person name="Lipzen A."/>
            <person name="Khouja H.-R."/>
            <person name="Murat C."/>
            <person name="Ohm R."/>
            <person name="Olson A."/>
            <person name="Spatafora J."/>
            <person name="Veneault-Fourrey C."/>
            <person name="Henrissat B."/>
            <person name="Grigoriev I."/>
            <person name="Martin F."/>
            <person name="Perotto S."/>
        </authorList>
    </citation>
    <scope>NUCLEOTIDE SEQUENCE [LARGE SCALE GENOMIC DNA]</scope>
    <source>
        <strain evidence="2 3">F</strain>
    </source>
</reference>
<evidence type="ECO:0000259" key="1">
    <source>
        <dbReference type="PROSITE" id="PS51352"/>
    </source>
</evidence>
<dbReference type="GO" id="GO:0016209">
    <property type="term" value="F:antioxidant activity"/>
    <property type="evidence" value="ECO:0007669"/>
    <property type="project" value="InterPro"/>
</dbReference>
<dbReference type="OrthoDB" id="407518at2759"/>
<dbReference type="Pfam" id="PF00578">
    <property type="entry name" value="AhpC-TSA"/>
    <property type="match status" value="1"/>
</dbReference>
<evidence type="ECO:0000313" key="3">
    <source>
        <dbReference type="Proteomes" id="UP000235786"/>
    </source>
</evidence>
<dbReference type="AlphaFoldDB" id="A0A2J6QS04"/>
<dbReference type="EMBL" id="KZ613979">
    <property type="protein sequence ID" value="PMD29039.1"/>
    <property type="molecule type" value="Genomic_DNA"/>
</dbReference>
<dbReference type="InterPro" id="IPR000866">
    <property type="entry name" value="AhpC/TSA"/>
</dbReference>
<name>A0A2J6QS04_HYAVF</name>
<sequence length="184" mass="20370">MDSQGPIAKYNQLLASSKFLFVVYYRGHWCPFCMSYLKTFQSLTPSISAAGGQTLIVTAEPASADLETTRKTTGYQGEAIIDPEHILAKYLRERGLLDVAISEKKGYEHGLAQPSILVIKSDGTVLEKWAIVPSKMNMGGAKDRPELEQVWENVQAALEGKDKVHNAYKLISVWNVIKGVIFGH</sequence>